<comment type="caution">
    <text evidence="2">The sequence shown here is derived from an EMBL/GenBank/DDBJ whole genome shotgun (WGS) entry which is preliminary data.</text>
</comment>
<keyword evidence="1" id="KW-1133">Transmembrane helix</keyword>
<dbReference type="EMBL" id="JBHUDL010000010">
    <property type="protein sequence ID" value="MFD1634912.1"/>
    <property type="molecule type" value="Genomic_DNA"/>
</dbReference>
<dbReference type="Proteomes" id="UP001597075">
    <property type="component" value="Unassembled WGS sequence"/>
</dbReference>
<keyword evidence="3" id="KW-1185">Reference proteome</keyword>
<evidence type="ECO:0000313" key="2">
    <source>
        <dbReference type="EMBL" id="MFD1634912.1"/>
    </source>
</evidence>
<sequence length="118" mass="12018">MTRRPRDVAASGAFALLSGVVLWPPGAVYWTGVAAAVGEAPTIGLVVFSAVALGTAFGHVTRIGVRRFLGGGVPAYVVGMVAIRVVSAPDSPVHLVWYAGLLACLSGGVALDGYVRGR</sequence>
<evidence type="ECO:0000313" key="3">
    <source>
        <dbReference type="Proteomes" id="UP001597075"/>
    </source>
</evidence>
<evidence type="ECO:0008006" key="4">
    <source>
        <dbReference type="Google" id="ProtNLM"/>
    </source>
</evidence>
<accession>A0ABD6D0A5</accession>
<protein>
    <recommendedName>
        <fullName evidence="4">TIGR04206 family protein</fullName>
    </recommendedName>
</protein>
<feature type="transmembrane region" description="Helical" evidence="1">
    <location>
        <begin position="95"/>
        <end position="115"/>
    </location>
</feature>
<dbReference type="AlphaFoldDB" id="A0ABD6D0A5"/>
<evidence type="ECO:0000256" key="1">
    <source>
        <dbReference type="SAM" id="Phobius"/>
    </source>
</evidence>
<gene>
    <name evidence="2" type="ORF">ACFSBJ_14360</name>
</gene>
<feature type="transmembrane region" description="Helical" evidence="1">
    <location>
        <begin position="45"/>
        <end position="61"/>
    </location>
</feature>
<dbReference type="RefSeq" id="WP_256405145.1">
    <property type="nucleotide sequence ID" value="NZ_CP187151.1"/>
</dbReference>
<proteinExistence type="predicted"/>
<keyword evidence="1" id="KW-0472">Membrane</keyword>
<organism evidence="2 3">
    <name type="scientific">Haloplanus ruber</name>
    <dbReference type="NCBI Taxonomy" id="869892"/>
    <lineage>
        <taxon>Archaea</taxon>
        <taxon>Methanobacteriati</taxon>
        <taxon>Methanobacteriota</taxon>
        <taxon>Stenosarchaea group</taxon>
        <taxon>Halobacteria</taxon>
        <taxon>Halobacteriales</taxon>
        <taxon>Haloferacaceae</taxon>
        <taxon>Haloplanus</taxon>
    </lineage>
</organism>
<feature type="transmembrane region" description="Helical" evidence="1">
    <location>
        <begin position="68"/>
        <end position="89"/>
    </location>
</feature>
<keyword evidence="1" id="KW-0812">Transmembrane</keyword>
<reference evidence="2 3" key="1">
    <citation type="journal article" date="2019" name="Int. J. Syst. Evol. Microbiol.">
        <title>The Global Catalogue of Microorganisms (GCM) 10K type strain sequencing project: providing services to taxonomists for standard genome sequencing and annotation.</title>
        <authorList>
            <consortium name="The Broad Institute Genomics Platform"/>
            <consortium name="The Broad Institute Genome Sequencing Center for Infectious Disease"/>
            <person name="Wu L."/>
            <person name="Ma J."/>
        </authorList>
    </citation>
    <scope>NUCLEOTIDE SEQUENCE [LARGE SCALE GENOMIC DNA]</scope>
    <source>
        <strain evidence="2 3">CGMCC 1.10594</strain>
    </source>
</reference>
<name>A0ABD6D0A5_9EURY</name>